<dbReference type="InterPro" id="IPR056362">
    <property type="entry name" value="AtuA-like_ferredoxin_dom"/>
</dbReference>
<proteinExistence type="predicted"/>
<feature type="domain" description="AtuA-like ferredoxin-fold" evidence="1">
    <location>
        <begin position="9"/>
        <end position="107"/>
    </location>
</feature>
<dbReference type="AlphaFoldDB" id="A0A6N1WZS1"/>
<reference evidence="2 3" key="1">
    <citation type="submission" date="2020-06" db="EMBL/GenBank/DDBJ databases">
        <title>Acidovorax antarctica sp. nov., isolated from Corinth ice sheet soil, Antarctic Fields Peninsula.</title>
        <authorList>
            <person name="Xu Q."/>
            <person name="Peng F."/>
        </authorList>
    </citation>
    <scope>NUCLEOTIDE SEQUENCE [LARGE SCALE GENOMIC DNA]</scope>
    <source>
        <strain evidence="2 3">16-35-5</strain>
    </source>
</reference>
<evidence type="ECO:0000313" key="3">
    <source>
        <dbReference type="Proteomes" id="UP000509579"/>
    </source>
</evidence>
<gene>
    <name evidence="2" type="ORF">HUK68_07175</name>
</gene>
<sequence>MNSSASIEMPLYRLAHGRTGDKGNRSNISVIAFHPALWPVIEAQVTAERVAAHFAARAPSHVARYVLAQLQALNFVLDEVLEGGVNSALNLDSHGKALAFDLLQMTVALPRDLLVHCRGPQAA</sequence>
<accession>A0A6N1WZS1</accession>
<dbReference type="Proteomes" id="UP000509579">
    <property type="component" value="Chromosome"/>
</dbReference>
<keyword evidence="3" id="KW-1185">Reference proteome</keyword>
<dbReference type="Pfam" id="PF23544">
    <property type="entry name" value="AtuA_ferredoxin"/>
    <property type="match status" value="1"/>
</dbReference>
<organism evidence="2 3">
    <name type="scientific">Comamonas antarctica</name>
    <dbReference type="NCBI Taxonomy" id="2743470"/>
    <lineage>
        <taxon>Bacteria</taxon>
        <taxon>Pseudomonadati</taxon>
        <taxon>Pseudomonadota</taxon>
        <taxon>Betaproteobacteria</taxon>
        <taxon>Burkholderiales</taxon>
        <taxon>Comamonadaceae</taxon>
        <taxon>Comamonas</taxon>
    </lineage>
</organism>
<name>A0A6N1WZS1_9BURK</name>
<dbReference type="EMBL" id="CP054840">
    <property type="protein sequence ID" value="QKV52694.1"/>
    <property type="molecule type" value="Genomic_DNA"/>
</dbReference>
<dbReference type="KEGG" id="aant:HUK68_07175"/>
<evidence type="ECO:0000313" key="2">
    <source>
        <dbReference type="EMBL" id="QKV52694.1"/>
    </source>
</evidence>
<dbReference type="RefSeq" id="WP_175503573.1">
    <property type="nucleotide sequence ID" value="NZ_CAURQT010000007.1"/>
</dbReference>
<evidence type="ECO:0000259" key="1">
    <source>
        <dbReference type="Pfam" id="PF23544"/>
    </source>
</evidence>
<protein>
    <recommendedName>
        <fullName evidence="1">AtuA-like ferredoxin-fold domain-containing protein</fullName>
    </recommendedName>
</protein>
<dbReference type="PANTHER" id="PTHR47708:SF2">
    <property type="entry name" value="SI:CH73-132F6.5"/>
    <property type="match status" value="1"/>
</dbReference>
<dbReference type="PANTHER" id="PTHR47708">
    <property type="match status" value="1"/>
</dbReference>